<dbReference type="InterPro" id="IPR050475">
    <property type="entry name" value="Prenyltransferase_related"/>
</dbReference>
<protein>
    <submittedName>
        <fullName evidence="6">4-hydroxybenzoate polyprenyltransferase</fullName>
        <ecNumber evidence="6">2.5.1.39</ecNumber>
    </submittedName>
</protein>
<keyword evidence="6" id="KW-0808">Transferase</keyword>
<comment type="subcellular location">
    <subcellularLocation>
        <location evidence="1">Membrane</location>
        <topology evidence="1">Multi-pass membrane protein</topology>
    </subcellularLocation>
</comment>
<dbReference type="InterPro" id="IPR000537">
    <property type="entry name" value="UbiA_prenyltransferase"/>
</dbReference>
<name>A0ABT9RFD6_9ACTN</name>
<feature type="transmembrane region" description="Helical" evidence="5">
    <location>
        <begin position="240"/>
        <end position="257"/>
    </location>
</feature>
<dbReference type="RefSeq" id="WP_306870295.1">
    <property type="nucleotide sequence ID" value="NZ_JAUSRB010000002.1"/>
</dbReference>
<feature type="transmembrane region" description="Helical" evidence="5">
    <location>
        <begin position="192"/>
        <end position="210"/>
    </location>
</feature>
<feature type="transmembrane region" description="Helical" evidence="5">
    <location>
        <begin position="263"/>
        <end position="284"/>
    </location>
</feature>
<sequence length="314" mass="33905">MTFSGGSGQAVTAGSRQAHRPAARPAALSRVLHEAVVTWRFVYRDLSSTVIPVWLFGGAAAVHHGLPPASALAAAGRSTVWALLYLYTFCVSNQISGVEEDRVNKPDRPLASGAVTVAGAWLRWWAATAAFAVTGLLLGVPGWTFAWLAVTVLHNFAGWSRWGPAKNLCMVLGTIVQLAAAWTTAGPLDGTAWRWILAVSVIIGGAGMHVQDLRDMAGDRLAGRRTLPLLFGEDATRRHLAVVMAAMPLLLAPVLYAPEGEPLTAAVCAFFLATVCWRIAWRVIRLRGAGDDHRTYMLYTYMFCYVLLSGMFVL</sequence>
<dbReference type="CDD" id="cd13965">
    <property type="entry name" value="PT_UbiA_3"/>
    <property type="match status" value="1"/>
</dbReference>
<dbReference type="EC" id="2.5.1.39" evidence="6"/>
<dbReference type="Proteomes" id="UP001230426">
    <property type="component" value="Unassembled WGS sequence"/>
</dbReference>
<evidence type="ECO:0000313" key="7">
    <source>
        <dbReference type="Proteomes" id="UP001230426"/>
    </source>
</evidence>
<dbReference type="EMBL" id="JAUSRB010000002">
    <property type="protein sequence ID" value="MDP9867999.1"/>
    <property type="molecule type" value="Genomic_DNA"/>
</dbReference>
<dbReference type="GO" id="GO:0008412">
    <property type="term" value="F:4-hydroxybenzoate polyprenyltransferase activity"/>
    <property type="evidence" value="ECO:0007669"/>
    <property type="project" value="UniProtKB-EC"/>
</dbReference>
<keyword evidence="4 5" id="KW-0472">Membrane</keyword>
<feature type="transmembrane region" description="Helical" evidence="5">
    <location>
        <begin position="296"/>
        <end position="313"/>
    </location>
</feature>
<accession>A0ABT9RFD6</accession>
<organism evidence="6 7">
    <name type="scientific">Streptosporangium brasiliense</name>
    <dbReference type="NCBI Taxonomy" id="47480"/>
    <lineage>
        <taxon>Bacteria</taxon>
        <taxon>Bacillati</taxon>
        <taxon>Actinomycetota</taxon>
        <taxon>Actinomycetes</taxon>
        <taxon>Streptosporangiales</taxon>
        <taxon>Streptosporangiaceae</taxon>
        <taxon>Streptosporangium</taxon>
    </lineage>
</organism>
<evidence type="ECO:0000256" key="3">
    <source>
        <dbReference type="ARBA" id="ARBA00022989"/>
    </source>
</evidence>
<evidence type="ECO:0000256" key="2">
    <source>
        <dbReference type="ARBA" id="ARBA00022692"/>
    </source>
</evidence>
<keyword evidence="3 5" id="KW-1133">Transmembrane helix</keyword>
<reference evidence="6 7" key="1">
    <citation type="submission" date="2023-07" db="EMBL/GenBank/DDBJ databases">
        <title>Sequencing the genomes of 1000 actinobacteria strains.</title>
        <authorList>
            <person name="Klenk H.-P."/>
        </authorList>
    </citation>
    <scope>NUCLEOTIDE SEQUENCE [LARGE SCALE GENOMIC DNA]</scope>
    <source>
        <strain evidence="6 7">DSM 44109</strain>
    </source>
</reference>
<comment type="caution">
    <text evidence="6">The sequence shown here is derived from an EMBL/GenBank/DDBJ whole genome shotgun (WGS) entry which is preliminary data.</text>
</comment>
<dbReference type="InterPro" id="IPR044878">
    <property type="entry name" value="UbiA_sf"/>
</dbReference>
<evidence type="ECO:0000256" key="5">
    <source>
        <dbReference type="SAM" id="Phobius"/>
    </source>
</evidence>
<proteinExistence type="predicted"/>
<evidence type="ECO:0000313" key="6">
    <source>
        <dbReference type="EMBL" id="MDP9867999.1"/>
    </source>
</evidence>
<feature type="transmembrane region" description="Helical" evidence="5">
    <location>
        <begin position="168"/>
        <end position="186"/>
    </location>
</feature>
<dbReference type="PANTHER" id="PTHR42723:SF1">
    <property type="entry name" value="CHLOROPHYLL SYNTHASE, CHLOROPLASTIC"/>
    <property type="match status" value="1"/>
</dbReference>
<keyword evidence="2 5" id="KW-0812">Transmembrane</keyword>
<keyword evidence="7" id="KW-1185">Reference proteome</keyword>
<dbReference type="Gene3D" id="1.10.357.140">
    <property type="entry name" value="UbiA prenyltransferase"/>
    <property type="match status" value="1"/>
</dbReference>
<feature type="transmembrane region" description="Helical" evidence="5">
    <location>
        <begin position="132"/>
        <end position="156"/>
    </location>
</feature>
<gene>
    <name evidence="6" type="ORF">J2S55_007265</name>
</gene>
<evidence type="ECO:0000256" key="1">
    <source>
        <dbReference type="ARBA" id="ARBA00004141"/>
    </source>
</evidence>
<evidence type="ECO:0000256" key="4">
    <source>
        <dbReference type="ARBA" id="ARBA00023136"/>
    </source>
</evidence>
<dbReference type="Pfam" id="PF01040">
    <property type="entry name" value="UbiA"/>
    <property type="match status" value="1"/>
</dbReference>
<dbReference type="PANTHER" id="PTHR42723">
    <property type="entry name" value="CHLOROPHYLL SYNTHASE"/>
    <property type="match status" value="1"/>
</dbReference>